<dbReference type="Proteomes" id="UP000694554">
    <property type="component" value="Chromosome 10"/>
</dbReference>
<proteinExistence type="predicted"/>
<accession>A0A8C9E391</accession>
<reference evidence="1" key="3">
    <citation type="submission" date="2025-09" db="UniProtKB">
        <authorList>
            <consortium name="Ensembl"/>
        </authorList>
    </citation>
    <scope>IDENTIFICATION</scope>
</reference>
<dbReference type="Ensembl" id="ENSPSNT00000016364.1">
    <property type="protein sequence ID" value="ENSPSNP00000014485.1"/>
    <property type="gene ID" value="ENSPSNG00000010688.1"/>
</dbReference>
<name>A0A8C9E391_PHOSS</name>
<sequence length="55" mass="6305">MDTLMLNMRNLFEQLVRRMEILSEGNEVRNILFSLSNSCCMTLSSGINSITMIAY</sequence>
<evidence type="ECO:0000313" key="2">
    <source>
        <dbReference type="Proteomes" id="UP000694554"/>
    </source>
</evidence>
<organism evidence="1 2">
    <name type="scientific">Phocoena sinus</name>
    <name type="common">Vaquita</name>
    <dbReference type="NCBI Taxonomy" id="42100"/>
    <lineage>
        <taxon>Eukaryota</taxon>
        <taxon>Metazoa</taxon>
        <taxon>Chordata</taxon>
        <taxon>Craniata</taxon>
        <taxon>Vertebrata</taxon>
        <taxon>Euteleostomi</taxon>
        <taxon>Mammalia</taxon>
        <taxon>Eutheria</taxon>
        <taxon>Laurasiatheria</taxon>
        <taxon>Artiodactyla</taxon>
        <taxon>Whippomorpha</taxon>
        <taxon>Cetacea</taxon>
        <taxon>Odontoceti</taxon>
        <taxon>Phocoenidae</taxon>
        <taxon>Phocoena</taxon>
    </lineage>
</organism>
<reference evidence="1" key="2">
    <citation type="submission" date="2025-08" db="UniProtKB">
        <authorList>
            <consortium name="Ensembl"/>
        </authorList>
    </citation>
    <scope>IDENTIFICATION</scope>
</reference>
<dbReference type="AlphaFoldDB" id="A0A8C9E391"/>
<evidence type="ECO:0000313" key="1">
    <source>
        <dbReference type="Ensembl" id="ENSPSNP00000014485.1"/>
    </source>
</evidence>
<keyword evidence="2" id="KW-1185">Reference proteome</keyword>
<protein>
    <submittedName>
        <fullName evidence="1">Uncharacterized protein</fullName>
    </submittedName>
</protein>
<reference evidence="1" key="1">
    <citation type="submission" date="2019-08" db="EMBL/GenBank/DDBJ databases">
        <title>Phocoena sinus (Vaquita) genome, mPhoSin1, primary haplotype.</title>
        <authorList>
            <person name="Morin P."/>
            <person name="Mountcastle J."/>
            <person name="Fungtammasan C."/>
            <person name="Rhie A."/>
            <person name="Rojas-Bracho L."/>
            <person name="Smith C.R."/>
            <person name="Taylor B.L."/>
            <person name="Gulland F.M.D."/>
            <person name="Musser W."/>
            <person name="Houck M."/>
            <person name="Haase B."/>
            <person name="Paez S."/>
            <person name="Howe K."/>
            <person name="Torrance J."/>
            <person name="Formenti G."/>
            <person name="Phillippy A."/>
            <person name="Ryder O."/>
            <person name="Jarvis E.D."/>
            <person name="Fedrigo O."/>
        </authorList>
    </citation>
    <scope>NUCLEOTIDE SEQUENCE [LARGE SCALE GENOMIC DNA]</scope>
</reference>